<reference evidence="2" key="1">
    <citation type="submission" date="2022-06" db="EMBL/GenBank/DDBJ databases">
        <title>Genome public.</title>
        <authorList>
            <person name="Sun Q."/>
        </authorList>
    </citation>
    <scope>NUCLEOTIDE SEQUENCE</scope>
    <source>
        <strain evidence="2">CWNU-1</strain>
    </source>
</reference>
<name>A0ABT0UFT6_9ACTN</name>
<evidence type="ECO:0008006" key="4">
    <source>
        <dbReference type="Google" id="ProtNLM"/>
    </source>
</evidence>
<feature type="transmembrane region" description="Helical" evidence="1">
    <location>
        <begin position="111"/>
        <end position="133"/>
    </location>
</feature>
<evidence type="ECO:0000313" key="3">
    <source>
        <dbReference type="Proteomes" id="UP001431429"/>
    </source>
</evidence>
<comment type="caution">
    <text evidence="2">The sequence shown here is derived from an EMBL/GenBank/DDBJ whole genome shotgun (WGS) entry which is preliminary data.</text>
</comment>
<keyword evidence="1" id="KW-0812">Transmembrane</keyword>
<dbReference type="RefSeq" id="WP_250917271.1">
    <property type="nucleotide sequence ID" value="NZ_JAMQAW010000001.1"/>
</dbReference>
<feature type="transmembrane region" description="Helical" evidence="1">
    <location>
        <begin position="53"/>
        <end position="73"/>
    </location>
</feature>
<dbReference type="Proteomes" id="UP001431429">
    <property type="component" value="Unassembled WGS sequence"/>
</dbReference>
<protein>
    <recommendedName>
        <fullName evidence="4">Integral membrane protein</fullName>
    </recommendedName>
</protein>
<proteinExistence type="predicted"/>
<organism evidence="2 3">
    <name type="scientific">Streptomyces albipurpureus</name>
    <dbReference type="NCBI Taxonomy" id="2897419"/>
    <lineage>
        <taxon>Bacteria</taxon>
        <taxon>Bacillati</taxon>
        <taxon>Actinomycetota</taxon>
        <taxon>Actinomycetes</taxon>
        <taxon>Kitasatosporales</taxon>
        <taxon>Streptomycetaceae</taxon>
        <taxon>Streptomyces</taxon>
    </lineage>
</organism>
<keyword evidence="1" id="KW-1133">Transmembrane helix</keyword>
<sequence length="142" mass="14773">MSATLLTGIARTSEPQRMLRRFLLLDAVVTGVNGLVYAVAPGTVARLTGVDDGVLLGLGVFLLVFTMGVGALGAQRNPSGFSVKLLIEANALWAALSLLSPLLWFDPTLAGSVWIVLQALVVGGFAALQWAALGVRSNAVRA</sequence>
<gene>
    <name evidence="2" type="ORF">NBG84_01065</name>
</gene>
<feature type="transmembrane region" description="Helical" evidence="1">
    <location>
        <begin position="85"/>
        <end position="105"/>
    </location>
</feature>
<evidence type="ECO:0000256" key="1">
    <source>
        <dbReference type="SAM" id="Phobius"/>
    </source>
</evidence>
<evidence type="ECO:0000313" key="2">
    <source>
        <dbReference type="EMBL" id="MCM2386915.1"/>
    </source>
</evidence>
<keyword evidence="1" id="KW-0472">Membrane</keyword>
<dbReference type="EMBL" id="JAMQAW010000001">
    <property type="protein sequence ID" value="MCM2386915.1"/>
    <property type="molecule type" value="Genomic_DNA"/>
</dbReference>
<feature type="transmembrane region" description="Helical" evidence="1">
    <location>
        <begin position="21"/>
        <end position="41"/>
    </location>
</feature>
<keyword evidence="3" id="KW-1185">Reference proteome</keyword>
<accession>A0ABT0UFT6</accession>